<gene>
    <name evidence="2" type="ORF">R0135_08600</name>
</gene>
<sequence>MTRSSLERQILGLDDSALLARGTQLLQPAVWAALTQLATAAAEHGFDLKVASAYRSYERQLKIWNDKLCGERPVVDDAGQEVDMAAMSTQDCIACVLRFSAMPGASRHHWGTDLDVFDAAAVAPDYKLQLSTAEVAANGPFGPMHEWLDQRIAQGDSFGFYRPYDEDRGGVAPERWHLSFAPLAAGYENQINPDLLRAAWSDAALGEISGKQTLNQLLDSLFERFVAKVAAAPEAALEYLPPT</sequence>
<evidence type="ECO:0000313" key="3">
    <source>
        <dbReference type="Proteomes" id="UP001626537"/>
    </source>
</evidence>
<protein>
    <submittedName>
        <fullName evidence="2">D-alanyl-D-alanine carboxypeptidase family protein</fullName>
    </submittedName>
</protein>
<dbReference type="Proteomes" id="UP001626537">
    <property type="component" value="Chromosome"/>
</dbReference>
<dbReference type="InterPro" id="IPR052179">
    <property type="entry name" value="DD-CPase-like"/>
</dbReference>
<keyword evidence="2" id="KW-0378">Hydrolase</keyword>
<dbReference type="InterPro" id="IPR003709">
    <property type="entry name" value="VanY-like_core_dom"/>
</dbReference>
<dbReference type="CDD" id="cd14847">
    <property type="entry name" value="DD-carboxypeptidase_like"/>
    <property type="match status" value="1"/>
</dbReference>
<name>A0ABZ0I6S2_9GAMM</name>
<keyword evidence="3" id="KW-1185">Reference proteome</keyword>
<dbReference type="Gene3D" id="3.30.1380.10">
    <property type="match status" value="1"/>
</dbReference>
<evidence type="ECO:0000259" key="1">
    <source>
        <dbReference type="Pfam" id="PF02557"/>
    </source>
</evidence>
<dbReference type="SUPFAM" id="SSF55166">
    <property type="entry name" value="Hedgehog/DD-peptidase"/>
    <property type="match status" value="1"/>
</dbReference>
<organism evidence="2 3">
    <name type="scientific">Congregibacter variabilis</name>
    <dbReference type="NCBI Taxonomy" id="3081200"/>
    <lineage>
        <taxon>Bacteria</taxon>
        <taxon>Pseudomonadati</taxon>
        <taxon>Pseudomonadota</taxon>
        <taxon>Gammaproteobacteria</taxon>
        <taxon>Cellvibrionales</taxon>
        <taxon>Halieaceae</taxon>
        <taxon>Congregibacter</taxon>
    </lineage>
</organism>
<dbReference type="GO" id="GO:0004180">
    <property type="term" value="F:carboxypeptidase activity"/>
    <property type="evidence" value="ECO:0007669"/>
    <property type="project" value="UniProtKB-KW"/>
</dbReference>
<dbReference type="EMBL" id="CP136864">
    <property type="protein sequence ID" value="WOJ95218.1"/>
    <property type="molecule type" value="Genomic_DNA"/>
</dbReference>
<feature type="domain" description="D-alanyl-D-alanine carboxypeptidase-like core" evidence="1">
    <location>
        <begin position="25"/>
        <end position="182"/>
    </location>
</feature>
<dbReference type="InterPro" id="IPR009045">
    <property type="entry name" value="Zn_M74/Hedgehog-like"/>
</dbReference>
<keyword evidence="2" id="KW-0121">Carboxypeptidase</keyword>
<proteinExistence type="predicted"/>
<keyword evidence="2" id="KW-0645">Protease</keyword>
<dbReference type="Pfam" id="PF02557">
    <property type="entry name" value="VanY"/>
    <property type="match status" value="1"/>
</dbReference>
<dbReference type="PANTHER" id="PTHR34385:SF1">
    <property type="entry name" value="PEPTIDOGLYCAN L-ALANYL-D-GLUTAMATE ENDOPEPTIDASE CWLK"/>
    <property type="match status" value="1"/>
</dbReference>
<dbReference type="PANTHER" id="PTHR34385">
    <property type="entry name" value="D-ALANYL-D-ALANINE CARBOXYPEPTIDASE"/>
    <property type="match status" value="1"/>
</dbReference>
<reference evidence="2 3" key="1">
    <citation type="submission" date="2023-10" db="EMBL/GenBank/DDBJ databases">
        <title>Two novel species belonging to the OM43/NOR5 clade.</title>
        <authorList>
            <person name="Park M."/>
        </authorList>
    </citation>
    <scope>NUCLEOTIDE SEQUENCE [LARGE SCALE GENOMIC DNA]</scope>
    <source>
        <strain evidence="2 3">IMCC43200</strain>
    </source>
</reference>
<accession>A0ABZ0I6S2</accession>
<dbReference type="RefSeq" id="WP_407349853.1">
    <property type="nucleotide sequence ID" value="NZ_CP136864.1"/>
</dbReference>
<evidence type="ECO:0000313" key="2">
    <source>
        <dbReference type="EMBL" id="WOJ95218.1"/>
    </source>
</evidence>